<dbReference type="Pfam" id="PF20256">
    <property type="entry name" value="MoCoBD_2"/>
    <property type="match status" value="2"/>
</dbReference>
<dbReference type="OrthoDB" id="9767994at2"/>
<dbReference type="InterPro" id="IPR037165">
    <property type="entry name" value="AldOxase/xan_DH_Mopterin-bd_sf"/>
</dbReference>
<accession>A0A2N8KWP3</accession>
<reference evidence="2 3" key="1">
    <citation type="submission" date="2018-01" db="EMBL/GenBank/DDBJ databases">
        <title>Draft genome sequence of Paucibacter aquatile CR182 isolated from freshwater of the Nakdong River.</title>
        <authorList>
            <person name="Choi A."/>
            <person name="Chung E.J."/>
        </authorList>
    </citation>
    <scope>NUCLEOTIDE SEQUENCE [LARGE SCALE GENOMIC DNA]</scope>
    <source>
        <strain evidence="2 3">CR182</strain>
    </source>
</reference>
<name>A0A2N8KWP3_9BURK</name>
<dbReference type="Gene3D" id="3.30.365.10">
    <property type="entry name" value="Aldehyde oxidase/xanthine dehydrogenase, molybdopterin binding domain"/>
    <property type="match status" value="4"/>
</dbReference>
<dbReference type="GO" id="GO:0016491">
    <property type="term" value="F:oxidoreductase activity"/>
    <property type="evidence" value="ECO:0007669"/>
    <property type="project" value="InterPro"/>
</dbReference>
<dbReference type="PANTHER" id="PTHR47495:SF2">
    <property type="entry name" value="ALDEHYDE DEHYDROGENASE"/>
    <property type="match status" value="1"/>
</dbReference>
<dbReference type="InterPro" id="IPR000674">
    <property type="entry name" value="Ald_Oxase/Xan_DH_a/b"/>
</dbReference>
<dbReference type="InterPro" id="IPR052516">
    <property type="entry name" value="N-heterocyclic_Hydroxylase"/>
</dbReference>
<protein>
    <submittedName>
        <fullName evidence="2">Acylaldehyde oxidase</fullName>
    </submittedName>
</protein>
<evidence type="ECO:0000259" key="1">
    <source>
        <dbReference type="SMART" id="SM01008"/>
    </source>
</evidence>
<dbReference type="SUPFAM" id="SSF56003">
    <property type="entry name" value="Molybdenum cofactor-binding domain"/>
    <property type="match status" value="2"/>
</dbReference>
<dbReference type="PIRSF" id="PIRSF036389">
    <property type="entry name" value="IOR_B"/>
    <property type="match status" value="1"/>
</dbReference>
<dbReference type="PANTHER" id="PTHR47495">
    <property type="entry name" value="ALDEHYDE DEHYDROGENASE"/>
    <property type="match status" value="1"/>
</dbReference>
<gene>
    <name evidence="2" type="ORF">C1O66_10155</name>
</gene>
<evidence type="ECO:0000313" key="2">
    <source>
        <dbReference type="EMBL" id="PND37851.1"/>
    </source>
</evidence>
<dbReference type="InterPro" id="IPR008274">
    <property type="entry name" value="AldOxase/xan_DH_MoCoBD1"/>
</dbReference>
<organism evidence="2 3">
    <name type="scientific">Kinneretia aquatilis</name>
    <dbReference type="NCBI Taxonomy" id="2070761"/>
    <lineage>
        <taxon>Bacteria</taxon>
        <taxon>Pseudomonadati</taxon>
        <taxon>Pseudomonadota</taxon>
        <taxon>Betaproteobacteria</taxon>
        <taxon>Burkholderiales</taxon>
        <taxon>Sphaerotilaceae</taxon>
        <taxon>Roseateles</taxon>
    </lineage>
</organism>
<keyword evidence="3" id="KW-1185">Reference proteome</keyword>
<dbReference type="AlphaFoldDB" id="A0A2N8KWP3"/>
<evidence type="ECO:0000313" key="3">
    <source>
        <dbReference type="Proteomes" id="UP000235916"/>
    </source>
</evidence>
<dbReference type="InterPro" id="IPR012368">
    <property type="entry name" value="OxRdtase_Mopterin-bd_su_IorB"/>
</dbReference>
<dbReference type="InterPro" id="IPR046867">
    <property type="entry name" value="AldOxase/xan_DH_MoCoBD2"/>
</dbReference>
<comment type="caution">
    <text evidence="2">The sequence shown here is derived from an EMBL/GenBank/DDBJ whole genome shotgun (WGS) entry which is preliminary data.</text>
</comment>
<dbReference type="EMBL" id="POSP01000003">
    <property type="protein sequence ID" value="PND37851.1"/>
    <property type="molecule type" value="Genomic_DNA"/>
</dbReference>
<dbReference type="Pfam" id="PF02738">
    <property type="entry name" value="MoCoBD_1"/>
    <property type="match status" value="1"/>
</dbReference>
<dbReference type="Gene3D" id="3.90.1170.50">
    <property type="entry name" value="Aldehyde oxidase/xanthine dehydrogenase, a/b hammerhead"/>
    <property type="match status" value="1"/>
</dbReference>
<dbReference type="SMART" id="SM01008">
    <property type="entry name" value="Ald_Xan_dh_C"/>
    <property type="match status" value="1"/>
</dbReference>
<feature type="domain" description="Aldehyde oxidase/xanthine dehydrogenase a/b hammerhead" evidence="1">
    <location>
        <begin position="241"/>
        <end position="320"/>
    </location>
</feature>
<dbReference type="RefSeq" id="WP_102767770.1">
    <property type="nucleotide sequence ID" value="NZ_POSP01000003.1"/>
</dbReference>
<sequence length="753" mass="81125">MKRRGFLIAGGLLGGGVLLGVGLTTAPSAASRLGDKTQLPTEPGQVALNGWVKILPDGRVIVASPRAEMGQGVHSALAMLVAEELDADWKQVSTEQAPLAQIYANTAVLVNVLPFSADDDSLLANLARRSMQRVGYLLSLQITGGSSSIRDAWEPLRLAGATARAMLLDAAAQRWNVTPESCQVQAGVVRHPASGRQAGFGELAPDAARISPQQDLTLKTPSQFRLIGKPMPRTDIPAKVNGQAQFGIDMRPEGLLYAAIRHCPVLGGKVHKLESAAAKARRGVADVIVLQERAVVVLADRYWRAKQALDALDIEWNEGPNAQLDSAQIDRQLKQTLDSKDKGSGFRQLGDAEAALQQAERQLDALYRAPFLAHAAMEPINCTAQFKDGHLKVWCGTQVASLARWKAAQVAGIDSDHVTLHVPLLGGGFGRRLELDMVEETVLLAMQAQGRPVKLVWSREEDMQHDMYRPVAMASFSAALDAQGRPQAWLNRVAAPSIGLATTERLLPSMAADSPDKNQIEGAFDLPYAIPNLSVRQLRVKTPVPIGSWRSVGHSYNAFFTEGFIDELAHAAKKDPFEFRRALLVDKPRHRAVLELAAAKAGWGQPLPAGRARGIAVHESFGSWCAQVAEVSLQDGQPRVHRVVCALDCGVVVNPDTVEAQMQGSIVYGLSAALYGEITLKNGRVEQSNFPDYEAVRFAQMPQIEVHIVPSSAAPGGVGEPGTPPIAPAVVNALFALTGRRIRELPLRPELFA</sequence>
<proteinExistence type="predicted"/>
<dbReference type="Proteomes" id="UP000235916">
    <property type="component" value="Unassembled WGS sequence"/>
</dbReference>